<organism evidence="1 2">
    <name type="scientific">Oligella ureolytica</name>
    <dbReference type="NCBI Taxonomy" id="90244"/>
    <lineage>
        <taxon>Bacteria</taxon>
        <taxon>Pseudomonadati</taxon>
        <taxon>Pseudomonadota</taxon>
        <taxon>Betaproteobacteria</taxon>
        <taxon>Burkholderiales</taxon>
        <taxon>Alcaligenaceae</taxon>
        <taxon>Oligella</taxon>
    </lineage>
</organism>
<name>A0A378XEU4_9BURK</name>
<reference evidence="1 2" key="1">
    <citation type="submission" date="2018-06" db="EMBL/GenBank/DDBJ databases">
        <authorList>
            <consortium name="Pathogen Informatics"/>
            <person name="Doyle S."/>
        </authorList>
    </citation>
    <scope>NUCLEOTIDE SEQUENCE [LARGE SCALE GENOMIC DNA]</scope>
    <source>
        <strain evidence="1 2">NCTC11997</strain>
    </source>
</reference>
<dbReference type="EMBL" id="UGSB01000001">
    <property type="protein sequence ID" value="SUA54742.1"/>
    <property type="molecule type" value="Genomic_DNA"/>
</dbReference>
<dbReference type="Proteomes" id="UP000254603">
    <property type="component" value="Unassembled WGS sequence"/>
</dbReference>
<evidence type="ECO:0000313" key="2">
    <source>
        <dbReference type="Proteomes" id="UP000254603"/>
    </source>
</evidence>
<accession>A0A378XEU4</accession>
<proteinExistence type="predicted"/>
<sequence>MRQAYCFVIELGNIVDFVANVSDNDSHYIDVQLI</sequence>
<dbReference type="AlphaFoldDB" id="A0A378XEU4"/>
<protein>
    <submittedName>
        <fullName evidence="1">Uncharacterized protein</fullName>
    </submittedName>
</protein>
<gene>
    <name evidence="1" type="ORF">NCTC11997_01601</name>
</gene>
<evidence type="ECO:0000313" key="1">
    <source>
        <dbReference type="EMBL" id="SUA54742.1"/>
    </source>
</evidence>